<comment type="similarity">
    <text evidence="2">Belongs to the 3-beta-HSD family.</text>
</comment>
<evidence type="ECO:0000313" key="18">
    <source>
        <dbReference type="EMBL" id="CEO45561.1"/>
    </source>
</evidence>
<keyword evidence="8" id="KW-0443">Lipid metabolism</keyword>
<evidence type="ECO:0000256" key="13">
    <source>
        <dbReference type="ARBA" id="ARBA00081267"/>
    </source>
</evidence>
<organism evidence="18">
    <name type="scientific">Bionectria ochroleuca</name>
    <name type="common">Gliocladium roseum</name>
    <dbReference type="NCBI Taxonomy" id="29856"/>
    <lineage>
        <taxon>Eukaryota</taxon>
        <taxon>Fungi</taxon>
        <taxon>Dikarya</taxon>
        <taxon>Ascomycota</taxon>
        <taxon>Pezizomycotina</taxon>
        <taxon>Sordariomycetes</taxon>
        <taxon>Hypocreomycetidae</taxon>
        <taxon>Hypocreales</taxon>
        <taxon>Bionectriaceae</taxon>
        <taxon>Clonostachys</taxon>
    </lineage>
</organism>
<dbReference type="GO" id="GO:0005789">
    <property type="term" value="C:endoplasmic reticulum membrane"/>
    <property type="evidence" value="ECO:0007669"/>
    <property type="project" value="UniProtKB-SubCell"/>
</dbReference>
<dbReference type="Pfam" id="PF01073">
    <property type="entry name" value="3Beta_HSD"/>
    <property type="match status" value="1"/>
</dbReference>
<gene>
    <name evidence="18" type="ORF">BN869_000001616_1</name>
    <name evidence="19" type="ORF">IM811_012252</name>
</gene>
<dbReference type="InterPro" id="IPR050177">
    <property type="entry name" value="Lipid_A_modif_metabolic_enz"/>
</dbReference>
<evidence type="ECO:0000259" key="17">
    <source>
        <dbReference type="Pfam" id="PF01073"/>
    </source>
</evidence>
<keyword evidence="9" id="KW-0472">Membrane</keyword>
<evidence type="ECO:0000256" key="16">
    <source>
        <dbReference type="ARBA" id="ARBA00082106"/>
    </source>
</evidence>
<dbReference type="EMBL" id="CDPU01000003">
    <property type="protein sequence ID" value="CEO45561.1"/>
    <property type="molecule type" value="Genomic_DNA"/>
</dbReference>
<name>A0A0B7JSS2_BIOOC</name>
<dbReference type="Gene3D" id="3.40.50.720">
    <property type="entry name" value="NAD(P)-binding Rossmann-like Domain"/>
    <property type="match status" value="1"/>
</dbReference>
<dbReference type="FunFam" id="3.40.50.720:FF:000346">
    <property type="entry name" value="C-3 sterol dehydrogenase/C-4 decarboxylase"/>
    <property type="match status" value="1"/>
</dbReference>
<protein>
    <recommendedName>
        <fullName evidence="12">Sterol-4-alpha-carboxylate 3-dehydrogenase ERG26, decarboxylating</fullName>
    </recommendedName>
    <alternativeName>
        <fullName evidence="15 16">C-3 Sterol dehydrogenase ERG26</fullName>
    </alternativeName>
    <alternativeName>
        <fullName evidence="13 14">C-4 decarboxylase ERG26</fullName>
    </alternativeName>
    <alternativeName>
        <fullName evidence="11">Sterol-4-alpha-carboxylate 3-dehydrogenase erg26, decarboxylating</fullName>
    </alternativeName>
</protein>
<evidence type="ECO:0000256" key="12">
    <source>
        <dbReference type="ARBA" id="ARBA00067985"/>
    </source>
</evidence>
<comment type="subcellular location">
    <subcellularLocation>
        <location evidence="1">Endoplasmic reticulum membrane</location>
        <topology evidence="1">Peripheral membrane protein</topology>
    </subcellularLocation>
</comment>
<accession>A0A0B7JSS2</accession>
<reference evidence="19" key="2">
    <citation type="submission" date="2020-10" db="EMBL/GenBank/DDBJ databases">
        <title>High-Quality Genome Resource of Clonostachys rosea strain S41 by Oxford Nanopore Long-Read Sequencing.</title>
        <authorList>
            <person name="Wang H."/>
        </authorList>
    </citation>
    <scope>NUCLEOTIDE SEQUENCE</scope>
    <source>
        <strain evidence="19">S41</strain>
    </source>
</reference>
<evidence type="ECO:0000256" key="9">
    <source>
        <dbReference type="ARBA" id="ARBA00023136"/>
    </source>
</evidence>
<dbReference type="EMBL" id="JADCTT010000004">
    <property type="protein sequence ID" value="KAF9753494.1"/>
    <property type="molecule type" value="Genomic_DNA"/>
</dbReference>
<dbReference type="GO" id="GO:0006696">
    <property type="term" value="P:ergosterol biosynthetic process"/>
    <property type="evidence" value="ECO:0007669"/>
    <property type="project" value="UniProtKB-ARBA"/>
</dbReference>
<keyword evidence="5" id="KW-0752">Steroid biosynthesis</keyword>
<dbReference type="GO" id="GO:0000252">
    <property type="term" value="F:3-beta-hydroxysteroid dehydrogenase [NAD(P)+]/C4-decarboxylase activity"/>
    <property type="evidence" value="ECO:0007669"/>
    <property type="project" value="UniProtKB-ARBA"/>
</dbReference>
<dbReference type="PANTHER" id="PTHR43245">
    <property type="entry name" value="BIFUNCTIONAL POLYMYXIN RESISTANCE PROTEIN ARNA"/>
    <property type="match status" value="1"/>
</dbReference>
<dbReference type="InterPro" id="IPR002225">
    <property type="entry name" value="3Beta_OHSteriod_DH/Estase"/>
</dbReference>
<feature type="domain" description="3-beta hydroxysteroid dehydrogenase/isomerase" evidence="17">
    <location>
        <begin position="13"/>
        <end position="281"/>
    </location>
</feature>
<evidence type="ECO:0000256" key="7">
    <source>
        <dbReference type="ARBA" id="ARBA00023027"/>
    </source>
</evidence>
<evidence type="ECO:0000313" key="19">
    <source>
        <dbReference type="EMBL" id="KAF9753494.1"/>
    </source>
</evidence>
<evidence type="ECO:0000256" key="11">
    <source>
        <dbReference type="ARBA" id="ARBA00067470"/>
    </source>
</evidence>
<proteinExistence type="inferred from homology"/>
<evidence type="ECO:0000256" key="2">
    <source>
        <dbReference type="ARBA" id="ARBA00009219"/>
    </source>
</evidence>
<evidence type="ECO:0000256" key="8">
    <source>
        <dbReference type="ARBA" id="ARBA00023098"/>
    </source>
</evidence>
<reference evidence="18" key="1">
    <citation type="submission" date="2015-01" db="EMBL/GenBank/DDBJ databases">
        <authorList>
            <person name="Durling Mikael"/>
        </authorList>
    </citation>
    <scope>NUCLEOTIDE SEQUENCE</scope>
</reference>
<dbReference type="PANTHER" id="PTHR43245:SF51">
    <property type="entry name" value="SHORT CHAIN DEHYDROGENASE_REDUCTASE FAMILY 42E, MEMBER 2"/>
    <property type="match status" value="1"/>
</dbReference>
<keyword evidence="7" id="KW-0520">NAD</keyword>
<keyword evidence="4" id="KW-0256">Endoplasmic reticulum</keyword>
<comment type="subunit">
    <text evidence="10">Heterotetramer of ERG25, ERG26, ERG27 and ERG28. ERG28 acts as a scaffold to tether ERG27 and other 4,4-demethylation-related enzymes, forming a demethylation enzyme complex, in the endoplasmic reticulum.</text>
</comment>
<dbReference type="AlphaFoldDB" id="A0A0B7JSS2"/>
<evidence type="ECO:0000256" key="10">
    <source>
        <dbReference type="ARBA" id="ARBA00046995"/>
    </source>
</evidence>
<evidence type="ECO:0000256" key="5">
    <source>
        <dbReference type="ARBA" id="ARBA00022955"/>
    </source>
</evidence>
<evidence type="ECO:0000256" key="3">
    <source>
        <dbReference type="ARBA" id="ARBA00022516"/>
    </source>
</evidence>
<evidence type="ECO:0000256" key="6">
    <source>
        <dbReference type="ARBA" id="ARBA00023002"/>
    </source>
</evidence>
<dbReference type="Proteomes" id="UP000616885">
    <property type="component" value="Unassembled WGS sequence"/>
</dbReference>
<evidence type="ECO:0000256" key="15">
    <source>
        <dbReference type="ARBA" id="ARBA00081452"/>
    </source>
</evidence>
<sequence>MSEKPRGDLGRVVVVGGNGFLGHHIVNQLLGPSWTTSFVASVDLRCERNRNPGAEYRECDITDSERLQSILEELKPDILIHTASPIAANHTLAKELFKKVNIDGTASVVEACQKAGVKALVYTSSASVLSDGVNPLWNADERWPVIRGDQQSEYYTETKAAAEEIVLNANRQEPYSLLTASIRPAGIFGEGDAQTLPGFHKAYETRKHKVQIGDNTNLFDFTYVGNVAHAHLLAAHRLIATSRAATAPLDHEKVDGEAFIITNDSPVYFWDFARAVYYASGDRSGTKGTWHMGKEIGYFFGVLSEIFASILGRTPTFTQLKVTMTTMTRFYNISKAKRVLKYEPLWTLQEGVDRGIQALIAERQAAAQK</sequence>
<keyword evidence="6" id="KW-0560">Oxidoreductase</keyword>
<dbReference type="SUPFAM" id="SSF51735">
    <property type="entry name" value="NAD(P)-binding Rossmann-fold domains"/>
    <property type="match status" value="1"/>
</dbReference>
<evidence type="ECO:0000256" key="14">
    <source>
        <dbReference type="ARBA" id="ARBA00081397"/>
    </source>
</evidence>
<dbReference type="InterPro" id="IPR036291">
    <property type="entry name" value="NAD(P)-bd_dom_sf"/>
</dbReference>
<evidence type="ECO:0000256" key="4">
    <source>
        <dbReference type="ARBA" id="ARBA00022824"/>
    </source>
</evidence>
<keyword evidence="3" id="KW-0444">Lipid biosynthesis</keyword>
<evidence type="ECO:0000256" key="1">
    <source>
        <dbReference type="ARBA" id="ARBA00004406"/>
    </source>
</evidence>